<dbReference type="AlphaFoldDB" id="A0A428T4J2"/>
<dbReference type="EMBL" id="NKCK01000132">
    <property type="protein sequence ID" value="RSL96951.1"/>
    <property type="molecule type" value="Genomic_DNA"/>
</dbReference>
<reference evidence="1 2" key="1">
    <citation type="submission" date="2017-06" db="EMBL/GenBank/DDBJ databases">
        <title>Comparative genomic analysis of Ambrosia Fusariam Clade fungi.</title>
        <authorList>
            <person name="Stajich J.E."/>
            <person name="Carrillo J."/>
            <person name="Kijimoto T."/>
            <person name="Eskalen A."/>
            <person name="O'Donnell K."/>
            <person name="Kasson M."/>
        </authorList>
    </citation>
    <scope>NUCLEOTIDE SEQUENCE [LARGE SCALE GENOMIC DNA]</scope>
    <source>
        <strain evidence="1 2">NRRL62579</strain>
    </source>
</reference>
<evidence type="ECO:0000313" key="1">
    <source>
        <dbReference type="EMBL" id="RSL96951.1"/>
    </source>
</evidence>
<gene>
    <name evidence="1" type="ORF">CEP52_011174</name>
</gene>
<sequence length="77" mass="8891">MKIELPRNNHKQHSKSLNLQLQPLASPVEPHVSGPPPLPTTLKTTHQLRLLLRQDTKAQLMYHVMRRQTFPKRLPTG</sequence>
<keyword evidence="2" id="KW-1185">Reference proteome</keyword>
<name>A0A428T4J2_9HYPO</name>
<protein>
    <submittedName>
        <fullName evidence="1">Uncharacterized protein</fullName>
    </submittedName>
</protein>
<proteinExistence type="predicted"/>
<dbReference type="Proteomes" id="UP000287144">
    <property type="component" value="Unassembled WGS sequence"/>
</dbReference>
<accession>A0A428T4J2</accession>
<organism evidence="1 2">
    <name type="scientific">Fusarium oligoseptatum</name>
    <dbReference type="NCBI Taxonomy" id="2604345"/>
    <lineage>
        <taxon>Eukaryota</taxon>
        <taxon>Fungi</taxon>
        <taxon>Dikarya</taxon>
        <taxon>Ascomycota</taxon>
        <taxon>Pezizomycotina</taxon>
        <taxon>Sordariomycetes</taxon>
        <taxon>Hypocreomycetidae</taxon>
        <taxon>Hypocreales</taxon>
        <taxon>Nectriaceae</taxon>
        <taxon>Fusarium</taxon>
        <taxon>Fusarium solani species complex</taxon>
    </lineage>
</organism>
<evidence type="ECO:0000313" key="2">
    <source>
        <dbReference type="Proteomes" id="UP000287144"/>
    </source>
</evidence>
<comment type="caution">
    <text evidence="1">The sequence shown here is derived from an EMBL/GenBank/DDBJ whole genome shotgun (WGS) entry which is preliminary data.</text>
</comment>